<name>A0A1B4PYD8_BURCE</name>
<dbReference type="EMBL" id="CP013444">
    <property type="protein sequence ID" value="AOK18810.1"/>
    <property type="molecule type" value="Genomic_DNA"/>
</dbReference>
<proteinExistence type="predicted"/>
<feature type="region of interest" description="Disordered" evidence="1">
    <location>
        <begin position="63"/>
        <end position="82"/>
    </location>
</feature>
<organism evidence="2 3">
    <name type="scientific">Burkholderia cepacia</name>
    <name type="common">Pseudomonas cepacia</name>
    <dbReference type="NCBI Taxonomy" id="292"/>
    <lineage>
        <taxon>Bacteria</taxon>
        <taxon>Pseudomonadati</taxon>
        <taxon>Pseudomonadota</taxon>
        <taxon>Betaproteobacteria</taxon>
        <taxon>Burkholderiales</taxon>
        <taxon>Burkholderiaceae</taxon>
        <taxon>Burkholderia</taxon>
        <taxon>Burkholderia cepacia complex</taxon>
    </lineage>
</organism>
<evidence type="ECO:0000313" key="3">
    <source>
        <dbReference type="Proteomes" id="UP000094776"/>
    </source>
</evidence>
<dbReference type="Proteomes" id="UP000094776">
    <property type="component" value="Chromosome 2"/>
</dbReference>
<protein>
    <submittedName>
        <fullName evidence="2">Uncharacterized protein</fullName>
    </submittedName>
</protein>
<reference evidence="2 3" key="1">
    <citation type="submission" date="2015-12" db="EMBL/GenBank/DDBJ databases">
        <title>Diversity of Burkholderia near neighbor genomes.</title>
        <authorList>
            <person name="Sahl J."/>
            <person name="Wagner D."/>
            <person name="Keim P."/>
        </authorList>
    </citation>
    <scope>NUCLEOTIDE SEQUENCE [LARGE SCALE GENOMIC DNA]</scope>
    <source>
        <strain evidence="2 3">MSMB1184WGS</strain>
    </source>
</reference>
<accession>A0A1B4PYD8</accession>
<evidence type="ECO:0000313" key="2">
    <source>
        <dbReference type="EMBL" id="AOK18810.1"/>
    </source>
</evidence>
<dbReference type="AlphaFoldDB" id="A0A1B4PYD8"/>
<sequence>MTAGFGDKGHGRRRMHSVRLHVLRGAFRSVGPMRISDLYRSTSRLESSITSMDLAVREFGRHDGTRKACRSTSAPAHRQLPT</sequence>
<evidence type="ECO:0000256" key="1">
    <source>
        <dbReference type="SAM" id="MobiDB-lite"/>
    </source>
</evidence>
<gene>
    <name evidence="2" type="ORF">WT26_22705</name>
</gene>